<dbReference type="GO" id="GO:0030833">
    <property type="term" value="P:regulation of actin filament polymerization"/>
    <property type="evidence" value="ECO:0007669"/>
    <property type="project" value="InterPro"/>
</dbReference>
<sequence>MTKLLNVSNRTTINLKRSDSKVVDCVQLQPLTCELGDRQVIASRRILNKPRSRSKANSNVNQTPTTFSCETEKFQGYSYLTEILQKFECLSFGIENGIFICTIGVEAGLVEIKRVDMVKDCGFSHLMGKNLVVIIIGFALKLMKVHHSSFVDEEGVKKACGCPLLPLKSHIKGPAPVSDQDKTDIVDEAITFFRANVFFRNFNIQSPADKLLIYLTFYINVALKRLEGCRTLAEGTKAIINLGLEKVSVPGESGFPFPGLFANPQSQKEAELFRKYLKQTREETSGRLLSVAYRPNGTPNKWWLAFAKRKFMNIIAL</sequence>
<dbReference type="PANTHER" id="PTHR12391">
    <property type="entry name" value="ARP2/3 COMPLEX 21 KD SUBUNIT"/>
    <property type="match status" value="1"/>
</dbReference>
<evidence type="ECO:0000313" key="7">
    <source>
        <dbReference type="Proteomes" id="UP001164929"/>
    </source>
</evidence>
<reference evidence="6" key="1">
    <citation type="journal article" date="2023" name="Mol. Ecol. Resour.">
        <title>Chromosome-level genome assembly of a triploid poplar Populus alba 'Berolinensis'.</title>
        <authorList>
            <person name="Chen S."/>
            <person name="Yu Y."/>
            <person name="Wang X."/>
            <person name="Wang S."/>
            <person name="Zhang T."/>
            <person name="Zhou Y."/>
            <person name="He R."/>
            <person name="Meng N."/>
            <person name="Wang Y."/>
            <person name="Liu W."/>
            <person name="Liu Z."/>
            <person name="Liu J."/>
            <person name="Guo Q."/>
            <person name="Huang H."/>
            <person name="Sederoff R.R."/>
            <person name="Wang G."/>
            <person name="Qu G."/>
            <person name="Chen S."/>
        </authorList>
    </citation>
    <scope>NUCLEOTIDE SEQUENCE</scope>
    <source>
        <strain evidence="6">SC-2020</strain>
    </source>
</reference>
<evidence type="ECO:0008006" key="8">
    <source>
        <dbReference type="Google" id="ProtNLM"/>
    </source>
</evidence>
<dbReference type="InterPro" id="IPR036753">
    <property type="entry name" value="ARPC3_sf"/>
</dbReference>
<name>A0AAD6QLS4_9ROSI</name>
<evidence type="ECO:0000313" key="6">
    <source>
        <dbReference type="EMBL" id="KAJ6992544.1"/>
    </source>
</evidence>
<dbReference type="SUPFAM" id="SSF69060">
    <property type="entry name" value="Arp2/3 complex 21 kDa subunit ARPC3"/>
    <property type="match status" value="1"/>
</dbReference>
<keyword evidence="3" id="KW-0963">Cytoplasm</keyword>
<comment type="caution">
    <text evidence="6">The sequence shown here is derived from an EMBL/GenBank/DDBJ whole genome shotgun (WGS) entry which is preliminary data.</text>
</comment>
<dbReference type="Pfam" id="PF04062">
    <property type="entry name" value="P21-Arc"/>
    <property type="match status" value="1"/>
</dbReference>
<dbReference type="AlphaFoldDB" id="A0AAD6QLS4"/>
<keyword evidence="4" id="KW-0009">Actin-binding</keyword>
<dbReference type="EMBL" id="JAQIZT010000006">
    <property type="protein sequence ID" value="KAJ6992544.1"/>
    <property type="molecule type" value="Genomic_DNA"/>
</dbReference>
<evidence type="ECO:0000256" key="3">
    <source>
        <dbReference type="ARBA" id="ARBA00022490"/>
    </source>
</evidence>
<dbReference type="InterPro" id="IPR007204">
    <property type="entry name" value="ARPC3"/>
</dbReference>
<evidence type="ECO:0000256" key="4">
    <source>
        <dbReference type="ARBA" id="ARBA00023203"/>
    </source>
</evidence>
<gene>
    <name evidence="6" type="ORF">NC653_015822</name>
</gene>
<organism evidence="6 7">
    <name type="scientific">Populus alba x Populus x berolinensis</name>
    <dbReference type="NCBI Taxonomy" id="444605"/>
    <lineage>
        <taxon>Eukaryota</taxon>
        <taxon>Viridiplantae</taxon>
        <taxon>Streptophyta</taxon>
        <taxon>Embryophyta</taxon>
        <taxon>Tracheophyta</taxon>
        <taxon>Spermatophyta</taxon>
        <taxon>Magnoliopsida</taxon>
        <taxon>eudicotyledons</taxon>
        <taxon>Gunneridae</taxon>
        <taxon>Pentapetalae</taxon>
        <taxon>rosids</taxon>
        <taxon>fabids</taxon>
        <taxon>Malpighiales</taxon>
        <taxon>Salicaceae</taxon>
        <taxon>Saliceae</taxon>
        <taxon>Populus</taxon>
    </lineage>
</organism>
<dbReference type="Gene3D" id="1.10.1760.10">
    <property type="entry name" value="Actin-related protein 2/3 complex subunit 3"/>
    <property type="match status" value="1"/>
</dbReference>
<comment type="subcellular location">
    <subcellularLocation>
        <location evidence="1">Cytoplasm</location>
        <location evidence="1">Cytoskeleton</location>
    </subcellularLocation>
</comment>
<evidence type="ECO:0000256" key="1">
    <source>
        <dbReference type="ARBA" id="ARBA00004245"/>
    </source>
</evidence>
<dbReference type="GO" id="GO:0034314">
    <property type="term" value="P:Arp2/3 complex-mediated actin nucleation"/>
    <property type="evidence" value="ECO:0007669"/>
    <property type="project" value="InterPro"/>
</dbReference>
<keyword evidence="7" id="KW-1185">Reference proteome</keyword>
<protein>
    <recommendedName>
        <fullName evidence="8">Actin-related protein 2/3 complex subunit 3</fullName>
    </recommendedName>
</protein>
<accession>A0AAD6QLS4</accession>
<dbReference type="GO" id="GO:0005885">
    <property type="term" value="C:Arp2/3 protein complex"/>
    <property type="evidence" value="ECO:0007669"/>
    <property type="project" value="InterPro"/>
</dbReference>
<dbReference type="GO" id="GO:0003779">
    <property type="term" value="F:actin binding"/>
    <property type="evidence" value="ECO:0007669"/>
    <property type="project" value="UniProtKB-KW"/>
</dbReference>
<comment type="similarity">
    <text evidence="2">Belongs to the ARPC3 family.</text>
</comment>
<proteinExistence type="inferred from homology"/>
<evidence type="ECO:0000256" key="5">
    <source>
        <dbReference type="ARBA" id="ARBA00023212"/>
    </source>
</evidence>
<evidence type="ECO:0000256" key="2">
    <source>
        <dbReference type="ARBA" id="ARBA00010856"/>
    </source>
</evidence>
<dbReference type="Proteomes" id="UP001164929">
    <property type="component" value="Chromosome 6"/>
</dbReference>
<keyword evidence="5" id="KW-0206">Cytoskeleton</keyword>